<protein>
    <submittedName>
        <fullName evidence="1">Uncharacterized protein</fullName>
    </submittedName>
</protein>
<proteinExistence type="predicted"/>
<evidence type="ECO:0000313" key="2">
    <source>
        <dbReference type="Proteomes" id="UP000692954"/>
    </source>
</evidence>
<gene>
    <name evidence="1" type="ORF">PSON_ATCC_30995.1.T0610295</name>
</gene>
<dbReference type="AlphaFoldDB" id="A0A8S1NVU2"/>
<dbReference type="Proteomes" id="UP000692954">
    <property type="component" value="Unassembled WGS sequence"/>
</dbReference>
<dbReference type="EMBL" id="CAJJDN010000061">
    <property type="protein sequence ID" value="CAD8094046.1"/>
    <property type="molecule type" value="Genomic_DNA"/>
</dbReference>
<reference evidence="1" key="1">
    <citation type="submission" date="2021-01" db="EMBL/GenBank/DDBJ databases">
        <authorList>
            <consortium name="Genoscope - CEA"/>
            <person name="William W."/>
        </authorList>
    </citation>
    <scope>NUCLEOTIDE SEQUENCE</scope>
</reference>
<keyword evidence="2" id="KW-1185">Reference proteome</keyword>
<evidence type="ECO:0000313" key="1">
    <source>
        <dbReference type="EMBL" id="CAD8094046.1"/>
    </source>
</evidence>
<organism evidence="1 2">
    <name type="scientific">Paramecium sonneborni</name>
    <dbReference type="NCBI Taxonomy" id="65129"/>
    <lineage>
        <taxon>Eukaryota</taxon>
        <taxon>Sar</taxon>
        <taxon>Alveolata</taxon>
        <taxon>Ciliophora</taxon>
        <taxon>Intramacronucleata</taxon>
        <taxon>Oligohymenophorea</taxon>
        <taxon>Peniculida</taxon>
        <taxon>Parameciidae</taxon>
        <taxon>Paramecium</taxon>
    </lineage>
</organism>
<accession>A0A8S1NVU2</accession>
<sequence length="111" mass="13567">MQNQNRLRDYFNQSSFSNLEIFKIFYQFLKNFENQYQYDEYLGLFQESLQHKNGYGCFKQLIIEFNLSTYLTLYVKDLIHKKMNTLEQNSKEKIYFQNTLLIQILGQKFLS</sequence>
<name>A0A8S1NVU2_9CILI</name>
<comment type="caution">
    <text evidence="1">The sequence shown here is derived from an EMBL/GenBank/DDBJ whole genome shotgun (WGS) entry which is preliminary data.</text>
</comment>